<accession>A0A0A2EC12</accession>
<dbReference type="Pfam" id="PF13351">
    <property type="entry name" value="DUF4099"/>
    <property type="match status" value="1"/>
</dbReference>
<dbReference type="InterPro" id="IPR025222">
    <property type="entry name" value="DUF3945"/>
</dbReference>
<feature type="domain" description="DUF3945" evidence="2">
    <location>
        <begin position="376"/>
        <end position="427"/>
    </location>
</feature>
<evidence type="ECO:0000259" key="3">
    <source>
        <dbReference type="Pfam" id="PF13351"/>
    </source>
</evidence>
<dbReference type="InterPro" id="IPR025343">
    <property type="entry name" value="DUF4099"/>
</dbReference>
<evidence type="ECO:0000313" key="4">
    <source>
        <dbReference type="EMBL" id="KGN76438.1"/>
    </source>
</evidence>
<organism evidence="4 5">
    <name type="scientific">Porphyromonas macacae</name>
    <dbReference type="NCBI Taxonomy" id="28115"/>
    <lineage>
        <taxon>Bacteria</taxon>
        <taxon>Pseudomonadati</taxon>
        <taxon>Bacteroidota</taxon>
        <taxon>Bacteroidia</taxon>
        <taxon>Bacteroidales</taxon>
        <taxon>Porphyromonadaceae</taxon>
        <taxon>Porphyromonas</taxon>
    </lineage>
</organism>
<evidence type="ECO:0000259" key="2">
    <source>
        <dbReference type="Pfam" id="PF13101"/>
    </source>
</evidence>
<dbReference type="EMBL" id="JRFA01000002">
    <property type="protein sequence ID" value="KGN76438.1"/>
    <property type="molecule type" value="Genomic_DNA"/>
</dbReference>
<name>A0A0A2EC12_9PORP</name>
<dbReference type="STRING" id="28115.HQ47_01250"/>
<dbReference type="RefSeq" id="WP_036872691.1">
    <property type="nucleotide sequence ID" value="NZ_JRFA01000002.1"/>
</dbReference>
<gene>
    <name evidence="4" type="ORF">HQ47_01250</name>
</gene>
<protein>
    <recommendedName>
        <fullName evidence="6">DUF3945 domain-containing protein</fullName>
    </recommendedName>
</protein>
<feature type="compositionally biased region" description="Polar residues" evidence="1">
    <location>
        <begin position="362"/>
        <end position="372"/>
    </location>
</feature>
<feature type="domain" description="DUF4099" evidence="3">
    <location>
        <begin position="148"/>
        <end position="228"/>
    </location>
</feature>
<evidence type="ECO:0008006" key="6">
    <source>
        <dbReference type="Google" id="ProtNLM"/>
    </source>
</evidence>
<feature type="compositionally biased region" description="Basic and acidic residues" evidence="1">
    <location>
        <begin position="459"/>
        <end position="471"/>
    </location>
</feature>
<feature type="region of interest" description="Disordered" evidence="1">
    <location>
        <begin position="355"/>
        <end position="380"/>
    </location>
</feature>
<dbReference type="Proteomes" id="UP000030103">
    <property type="component" value="Unassembled WGS sequence"/>
</dbReference>
<feature type="region of interest" description="Disordered" evidence="1">
    <location>
        <begin position="435"/>
        <end position="504"/>
    </location>
</feature>
<comment type="caution">
    <text evidence="4">The sequence shown here is derived from an EMBL/GenBank/DDBJ whole genome shotgun (WGS) entry which is preliminary data.</text>
</comment>
<evidence type="ECO:0000313" key="5">
    <source>
        <dbReference type="Proteomes" id="UP000030103"/>
    </source>
</evidence>
<evidence type="ECO:0000256" key="1">
    <source>
        <dbReference type="SAM" id="MobiDB-lite"/>
    </source>
</evidence>
<proteinExistence type="predicted"/>
<keyword evidence="5" id="KW-1185">Reference proteome</keyword>
<dbReference type="Pfam" id="PF13101">
    <property type="entry name" value="DUF3945"/>
    <property type="match status" value="2"/>
</dbReference>
<feature type="domain" description="DUF3945" evidence="2">
    <location>
        <begin position="290"/>
        <end position="346"/>
    </location>
</feature>
<dbReference type="OrthoDB" id="1081890at2"/>
<reference evidence="4 5" key="1">
    <citation type="submission" date="2014-09" db="EMBL/GenBank/DDBJ databases">
        <title>Draft Genome Sequence of Porphyromonas macacae COT-192_OH2859.</title>
        <authorList>
            <person name="Wallis C."/>
            <person name="Deusch O."/>
            <person name="O'Flynn C."/>
            <person name="Davis I."/>
            <person name="Horsfall A."/>
            <person name="Kirkwood N."/>
            <person name="Harris S."/>
            <person name="Eisen J.A."/>
            <person name="Coil D.A."/>
            <person name="Darling A.E."/>
            <person name="Jospin G."/>
            <person name="Alexiev A."/>
        </authorList>
    </citation>
    <scope>NUCLEOTIDE SEQUENCE [LARGE SCALE GENOMIC DNA]</scope>
    <source>
        <strain evidence="5">COT-192 OH2859</strain>
    </source>
</reference>
<feature type="compositionally biased region" description="Basic and acidic residues" evidence="1">
    <location>
        <begin position="127"/>
        <end position="151"/>
    </location>
</feature>
<sequence length="504" mass="57320">MDEKLNPKDRVLLMREEGEGNKLQVVKGIDKKGKIDAIDPLKAKPNDFLIIDRHADPIENFFRNFFNQFKNPSHIGFYAVTVEMLDKVLTLSEKELEKFRINPKNFLHQTKGESQSAPKQNEIIHPQTEEMKPHAPKTDEPKTDFRQFDTSRIPESEYQKYGIKPEAIKDELNAMSYGYKSPHLLDITPNIDGVEYPMKARLSLEEQPDGSLKFVPHPYQHQVDLDKPFQGIILPDDVKENLLTTGNGGRVVELEPNTPGEKVPSLISIDKLTNRLEAVPADRLTVSQNLKGTELTPEQQQALKEGKKVLVEGMTSRNTIGTDHPKKFDAYVQFNAAKGGYDFTYDGLNRNRYRQEKDNKQKQSASSEQSNKVRIPQNLLGVDLNEKQQSALREGKTTYVQGMVKDGKGEPFNAYVKVNHEKGKLDFFKWNPDRARKQGAHVKPAEESKTQVAVNSHGKTNEATKYTKEPLKQGQQRPTEAQDTRQKQQQGLKKPVRKSAGQRI</sequence>
<feature type="region of interest" description="Disordered" evidence="1">
    <location>
        <begin position="124"/>
        <end position="151"/>
    </location>
</feature>
<dbReference type="AlphaFoldDB" id="A0A0A2EC12"/>